<evidence type="ECO:0000313" key="2">
    <source>
        <dbReference type="EMBL" id="CAL8128929.1"/>
    </source>
</evidence>
<organism evidence="2 3">
    <name type="scientific">Orchesella dallaii</name>
    <dbReference type="NCBI Taxonomy" id="48710"/>
    <lineage>
        <taxon>Eukaryota</taxon>
        <taxon>Metazoa</taxon>
        <taxon>Ecdysozoa</taxon>
        <taxon>Arthropoda</taxon>
        <taxon>Hexapoda</taxon>
        <taxon>Collembola</taxon>
        <taxon>Entomobryomorpha</taxon>
        <taxon>Entomobryoidea</taxon>
        <taxon>Orchesellidae</taxon>
        <taxon>Orchesellinae</taxon>
        <taxon>Orchesella</taxon>
    </lineage>
</organism>
<dbReference type="Proteomes" id="UP001642540">
    <property type="component" value="Unassembled WGS sequence"/>
</dbReference>
<feature type="region of interest" description="Disordered" evidence="1">
    <location>
        <begin position="278"/>
        <end position="298"/>
    </location>
</feature>
<gene>
    <name evidence="2" type="ORF">ODALV1_LOCUS22689</name>
</gene>
<proteinExistence type="predicted"/>
<dbReference type="EMBL" id="CAXLJM020000075">
    <property type="protein sequence ID" value="CAL8128929.1"/>
    <property type="molecule type" value="Genomic_DNA"/>
</dbReference>
<evidence type="ECO:0000313" key="3">
    <source>
        <dbReference type="Proteomes" id="UP001642540"/>
    </source>
</evidence>
<evidence type="ECO:0000256" key="1">
    <source>
        <dbReference type="SAM" id="MobiDB-lite"/>
    </source>
</evidence>
<evidence type="ECO:0008006" key="4">
    <source>
        <dbReference type="Google" id="ProtNLM"/>
    </source>
</evidence>
<accession>A0ABP1RIX2</accession>
<dbReference type="InterPro" id="IPR036047">
    <property type="entry name" value="F-box-like_dom_sf"/>
</dbReference>
<sequence length="471" mass="54191">MSLESHPHKKFRWTQWIAPPPEEVAVAPTSSEDESPRELPPEMIEHILQYLTKDRKTTLCCRLINNNWKSATDNFLERQTRQNWTTWIPTLTPPTFPLFPVLPLVYAGQLFRLLFVEVPLGLTKHKVNPFPTRSLTLTNENSRPENCMDKYNYSSVKYDKLLQNFGCHLTTFVLHGASITICQLDGMLKKLVNLKALTLSLIIHKKSWKDKSISSKKSEAELTHFVPQLKSFRAVELCEPQIIQWVVVQIGHRLLNLEVDAWKLKPLQQQQQAILDVAGSKNSDDSPPPPPTTSPPHMQLQNLKIVCPSNSFLELTGKFELQNLSILDIQRGHNIAPNFLFKFLDKFSTTLVYLHLDVDLFDLELKELDEMVNLTARKPIPIGATFPNVVKLDVRIPKVTGLEAGLFFLKRLLLPKFPALEHLRLLPMNRMTPLEIANLPREWVYYVGKEKFNTVCRNLKRVSLQEDFIIL</sequence>
<reference evidence="2 3" key="1">
    <citation type="submission" date="2024-08" db="EMBL/GenBank/DDBJ databases">
        <authorList>
            <person name="Cucini C."/>
            <person name="Frati F."/>
        </authorList>
    </citation>
    <scope>NUCLEOTIDE SEQUENCE [LARGE SCALE GENOMIC DNA]</scope>
</reference>
<protein>
    <recommendedName>
        <fullName evidence="4">F-box domain-containing protein</fullName>
    </recommendedName>
</protein>
<name>A0ABP1RIX2_9HEXA</name>
<dbReference type="SUPFAM" id="SSF81383">
    <property type="entry name" value="F-box domain"/>
    <property type="match status" value="1"/>
</dbReference>
<keyword evidence="3" id="KW-1185">Reference proteome</keyword>
<comment type="caution">
    <text evidence="2">The sequence shown here is derived from an EMBL/GenBank/DDBJ whole genome shotgun (WGS) entry which is preliminary data.</text>
</comment>